<proteinExistence type="predicted"/>
<dbReference type="Proteomes" id="UP000464957">
    <property type="component" value="Segment"/>
</dbReference>
<organism evidence="1 2">
    <name type="scientific">Vibrio phage VH1_2019</name>
    <dbReference type="NCBI Taxonomy" id="2686307"/>
    <lineage>
        <taxon>Viruses</taxon>
        <taxon>Duplodnaviria</taxon>
        <taxon>Heunggongvirae</taxon>
        <taxon>Uroviricota</taxon>
        <taxon>Caudoviricetes</taxon>
        <taxon>Pantevenvirales</taxon>
        <taxon>Straboviridae</taxon>
        <taxon>Schizotequatrovirus</taxon>
        <taxon>Schizotequatrovirus KVP40</taxon>
    </lineage>
</organism>
<name>A0A6B9STS0_9CAUD</name>
<reference evidence="1 2" key="1">
    <citation type="submission" date="2019-12" db="EMBL/GenBank/DDBJ databases">
        <authorList>
            <person name="Harris M."/>
            <person name="Ho T.C."/>
            <person name="Fruchtman H."/>
            <person name="Garin M."/>
            <person name="Kubatin V."/>
            <person name="Lu T."/>
            <person name="Xue L."/>
            <person name="Marr M.T."/>
        </authorList>
    </citation>
    <scope>NUCLEOTIDE SEQUENCE [LARGE SCALE GENOMIC DNA]</scope>
</reference>
<sequence>MIRAQQVSLDIDQWLEYALQKFEDAKSQYLKAVAKANAFSWEKEEPVLVKTFFMEYGGESDPRYLLEFWSEVNAYIDEHTSDNWQFCYIEENEYDANDDPYEDYEMLSTSIAVYATVKGDDYTQSEEYRALKDDVDLCLEHLLECKENFKREFNK</sequence>
<evidence type="ECO:0000313" key="1">
    <source>
        <dbReference type="EMBL" id="QHJ74370.1"/>
    </source>
</evidence>
<accession>A0A6B9STS0</accession>
<dbReference type="EMBL" id="MN794232">
    <property type="protein sequence ID" value="QHJ74370.1"/>
    <property type="molecule type" value="Genomic_DNA"/>
</dbReference>
<evidence type="ECO:0000313" key="2">
    <source>
        <dbReference type="Proteomes" id="UP000464957"/>
    </source>
</evidence>
<protein>
    <submittedName>
        <fullName evidence="1">Uncharacterized protein</fullName>
    </submittedName>
</protein>
<gene>
    <name evidence="1" type="ORF">VH12019_00043</name>
</gene>